<sequence>MGMVFSCLKYQSNLEVDMTPVVSKNLPYVWICGQQNAGNVAE</sequence>
<dbReference type="EMBL" id="CAACVG010004844">
    <property type="protein sequence ID" value="VEN38717.1"/>
    <property type="molecule type" value="Genomic_DNA"/>
</dbReference>
<protein>
    <submittedName>
        <fullName evidence="1">Uncharacterized protein</fullName>
    </submittedName>
</protein>
<keyword evidence="2" id="KW-1185">Reference proteome</keyword>
<accession>A0A653BUR2</accession>
<dbReference type="AlphaFoldDB" id="A0A653BUR2"/>
<reference evidence="1 2" key="1">
    <citation type="submission" date="2019-01" db="EMBL/GenBank/DDBJ databases">
        <authorList>
            <person name="Sayadi A."/>
        </authorList>
    </citation>
    <scope>NUCLEOTIDE SEQUENCE [LARGE SCALE GENOMIC DNA]</scope>
</reference>
<organism evidence="1 2">
    <name type="scientific">Callosobruchus maculatus</name>
    <name type="common">Southern cowpea weevil</name>
    <name type="synonym">Pulse bruchid</name>
    <dbReference type="NCBI Taxonomy" id="64391"/>
    <lineage>
        <taxon>Eukaryota</taxon>
        <taxon>Metazoa</taxon>
        <taxon>Ecdysozoa</taxon>
        <taxon>Arthropoda</taxon>
        <taxon>Hexapoda</taxon>
        <taxon>Insecta</taxon>
        <taxon>Pterygota</taxon>
        <taxon>Neoptera</taxon>
        <taxon>Endopterygota</taxon>
        <taxon>Coleoptera</taxon>
        <taxon>Polyphaga</taxon>
        <taxon>Cucujiformia</taxon>
        <taxon>Chrysomeloidea</taxon>
        <taxon>Chrysomelidae</taxon>
        <taxon>Bruchinae</taxon>
        <taxon>Bruchini</taxon>
        <taxon>Callosobruchus</taxon>
    </lineage>
</organism>
<dbReference type="Proteomes" id="UP000410492">
    <property type="component" value="Unassembled WGS sequence"/>
</dbReference>
<dbReference type="OrthoDB" id="442176at2759"/>
<gene>
    <name evidence="1" type="ORF">CALMAC_LOCUS3513</name>
</gene>
<evidence type="ECO:0000313" key="2">
    <source>
        <dbReference type="Proteomes" id="UP000410492"/>
    </source>
</evidence>
<name>A0A653BUR2_CALMS</name>
<proteinExistence type="predicted"/>
<evidence type="ECO:0000313" key="1">
    <source>
        <dbReference type="EMBL" id="VEN38717.1"/>
    </source>
</evidence>